<keyword evidence="4" id="KW-0804">Transcription</keyword>
<dbReference type="SUPFAM" id="SSF54171">
    <property type="entry name" value="DNA-binding domain"/>
    <property type="match status" value="2"/>
</dbReference>
<dbReference type="EMBL" id="NMUH01000512">
    <property type="protein sequence ID" value="MQL80522.1"/>
    <property type="molecule type" value="Genomic_DNA"/>
</dbReference>
<dbReference type="GO" id="GO:0003677">
    <property type="term" value="F:DNA binding"/>
    <property type="evidence" value="ECO:0007669"/>
    <property type="project" value="UniProtKB-KW"/>
</dbReference>
<dbReference type="PRINTS" id="PR00367">
    <property type="entry name" value="ETHRSPELEMNT"/>
</dbReference>
<accession>A0A843U5D1</accession>
<evidence type="ECO:0000313" key="9">
    <source>
        <dbReference type="Proteomes" id="UP000652761"/>
    </source>
</evidence>
<protein>
    <recommendedName>
        <fullName evidence="7">AP2/ERF domain-containing protein</fullName>
    </recommendedName>
</protein>
<feature type="compositionally biased region" description="Low complexity" evidence="6">
    <location>
        <begin position="246"/>
        <end position="263"/>
    </location>
</feature>
<dbReference type="PROSITE" id="PS51032">
    <property type="entry name" value="AP2_ERF"/>
    <property type="match status" value="2"/>
</dbReference>
<dbReference type="InterPro" id="IPR016177">
    <property type="entry name" value="DNA-bd_dom_sf"/>
</dbReference>
<dbReference type="GO" id="GO:0005634">
    <property type="term" value="C:nucleus"/>
    <property type="evidence" value="ECO:0007669"/>
    <property type="project" value="UniProtKB-SubCell"/>
</dbReference>
<dbReference type="SMART" id="SM00380">
    <property type="entry name" value="AP2"/>
    <property type="match status" value="2"/>
</dbReference>
<evidence type="ECO:0000256" key="5">
    <source>
        <dbReference type="ARBA" id="ARBA00023242"/>
    </source>
</evidence>
<dbReference type="InterPro" id="IPR044808">
    <property type="entry name" value="ERF_plant"/>
</dbReference>
<proteinExistence type="predicted"/>
<gene>
    <name evidence="8" type="ORF">Taro_012956</name>
</gene>
<evidence type="ECO:0000313" key="8">
    <source>
        <dbReference type="EMBL" id="MQL80522.1"/>
    </source>
</evidence>
<dbReference type="InterPro" id="IPR036955">
    <property type="entry name" value="AP2/ERF_dom_sf"/>
</dbReference>
<organism evidence="8 9">
    <name type="scientific">Colocasia esculenta</name>
    <name type="common">Wild taro</name>
    <name type="synonym">Arum esculentum</name>
    <dbReference type="NCBI Taxonomy" id="4460"/>
    <lineage>
        <taxon>Eukaryota</taxon>
        <taxon>Viridiplantae</taxon>
        <taxon>Streptophyta</taxon>
        <taxon>Embryophyta</taxon>
        <taxon>Tracheophyta</taxon>
        <taxon>Spermatophyta</taxon>
        <taxon>Magnoliopsida</taxon>
        <taxon>Liliopsida</taxon>
        <taxon>Araceae</taxon>
        <taxon>Aroideae</taxon>
        <taxon>Colocasieae</taxon>
        <taxon>Colocasia</taxon>
    </lineage>
</organism>
<evidence type="ECO:0000256" key="1">
    <source>
        <dbReference type="ARBA" id="ARBA00004123"/>
    </source>
</evidence>
<keyword evidence="5" id="KW-0539">Nucleus</keyword>
<evidence type="ECO:0000256" key="3">
    <source>
        <dbReference type="ARBA" id="ARBA00023125"/>
    </source>
</evidence>
<feature type="region of interest" description="Disordered" evidence="6">
    <location>
        <begin position="528"/>
        <end position="575"/>
    </location>
</feature>
<keyword evidence="9" id="KW-1185">Reference proteome</keyword>
<evidence type="ECO:0000256" key="2">
    <source>
        <dbReference type="ARBA" id="ARBA00023015"/>
    </source>
</evidence>
<dbReference type="PANTHER" id="PTHR31190">
    <property type="entry name" value="DNA-BINDING DOMAIN"/>
    <property type="match status" value="1"/>
</dbReference>
<comment type="subcellular location">
    <subcellularLocation>
        <location evidence="1">Nucleus</location>
    </subcellularLocation>
</comment>
<sequence length="631" mass="66645">MNPCFTVGAAPRPAAATAAAHEGGEPYAPCRPLDVPPAMFSYLQSQLPPTPPDTEGCWSYASHLRLHQWQSSYVSCDGDSDIGYVVSSVSDYAGGLTEAPPGAPDSVQILPGEFGEVASASAAASTCLPSMASAGSSPVSSFQWTAAAAPAPAEALRAASADAGDCRGYRGVRRRPWGKYAAEIRDPKRRGSRVWLGTYDTPVEAARAYDRAAFEMRGNRAILNFPNERAAVGEGSAAAGPPPSSSHPHSPSTPSIASSSSSSSSSSSLAVSMARDEAVFSTLDFIKQHLLDESFLSLASPTPFLHSHLSLQVPPPSHPPAAGTTAPSLAAMEQAPFASSHLSTADGIVFSSFLQETHEVLLPSVYFAPSASAESKPSSSSSGRRPPLDIRKPQAPKVEWTAAAPEYAEPQPAADAGDCRGYRGVRRRPWGKYAAEIRDPKRRGSRVWLGTYDTPIEAARAYDRAAFQMRGSKAILNFPNEVGSHGSWTPPAHPEQPPAKGQTHVVKAAAAVSGDVVPTVVDLTVAKRERSPDDCEVQQVLRPVKRERHEEAGSSSSSSSQLHDAAQAAAAPPSPLLTPSTWSSVWGDCGADVGLFNLPQLSPLSPYAALGFPWLTKSRPVWFCGLKDWCS</sequence>
<dbReference type="FunFam" id="3.30.730.10:FF:000001">
    <property type="entry name" value="Ethylene-responsive transcription factor 2"/>
    <property type="match status" value="2"/>
</dbReference>
<feature type="compositionally biased region" description="Low complexity" evidence="6">
    <location>
        <begin position="554"/>
        <end position="575"/>
    </location>
</feature>
<evidence type="ECO:0000256" key="6">
    <source>
        <dbReference type="SAM" id="MobiDB-lite"/>
    </source>
</evidence>
<dbReference type="PANTHER" id="PTHR31190:SF476">
    <property type="entry name" value="ETHYLENE-RESPONSIVE TRANSCRIPTION FACTOR 1"/>
    <property type="match status" value="1"/>
</dbReference>
<dbReference type="Gene3D" id="3.30.730.10">
    <property type="entry name" value="AP2/ERF domain"/>
    <property type="match status" value="2"/>
</dbReference>
<dbReference type="GO" id="GO:0009873">
    <property type="term" value="P:ethylene-activated signaling pathway"/>
    <property type="evidence" value="ECO:0007669"/>
    <property type="project" value="InterPro"/>
</dbReference>
<dbReference type="Pfam" id="PF00847">
    <property type="entry name" value="AP2"/>
    <property type="match status" value="2"/>
</dbReference>
<feature type="region of interest" description="Disordered" evidence="6">
    <location>
        <begin position="371"/>
        <end position="395"/>
    </location>
</feature>
<dbReference type="AlphaFoldDB" id="A0A843U5D1"/>
<dbReference type="GO" id="GO:0003700">
    <property type="term" value="F:DNA-binding transcription factor activity"/>
    <property type="evidence" value="ECO:0007669"/>
    <property type="project" value="InterPro"/>
</dbReference>
<dbReference type="Proteomes" id="UP000652761">
    <property type="component" value="Unassembled WGS sequence"/>
</dbReference>
<keyword evidence="3" id="KW-0238">DNA-binding</keyword>
<dbReference type="InterPro" id="IPR001471">
    <property type="entry name" value="AP2/ERF_dom"/>
</dbReference>
<feature type="domain" description="AP2/ERF" evidence="7">
    <location>
        <begin position="421"/>
        <end position="479"/>
    </location>
</feature>
<evidence type="ECO:0000256" key="4">
    <source>
        <dbReference type="ARBA" id="ARBA00023163"/>
    </source>
</evidence>
<feature type="domain" description="AP2/ERF" evidence="7">
    <location>
        <begin position="168"/>
        <end position="226"/>
    </location>
</feature>
<feature type="region of interest" description="Disordered" evidence="6">
    <location>
        <begin position="232"/>
        <end position="263"/>
    </location>
</feature>
<dbReference type="CDD" id="cd00018">
    <property type="entry name" value="AP2"/>
    <property type="match status" value="2"/>
</dbReference>
<feature type="compositionally biased region" description="Low complexity" evidence="6">
    <location>
        <begin position="371"/>
        <end position="382"/>
    </location>
</feature>
<evidence type="ECO:0000259" key="7">
    <source>
        <dbReference type="PROSITE" id="PS51032"/>
    </source>
</evidence>
<keyword evidence="2" id="KW-0805">Transcription regulation</keyword>
<name>A0A843U5D1_COLES</name>
<reference evidence="8" key="1">
    <citation type="submission" date="2017-07" db="EMBL/GenBank/DDBJ databases">
        <title>Taro Niue Genome Assembly and Annotation.</title>
        <authorList>
            <person name="Atibalentja N."/>
            <person name="Keating K."/>
            <person name="Fields C.J."/>
        </authorList>
    </citation>
    <scope>NUCLEOTIDE SEQUENCE</scope>
    <source>
        <strain evidence="8">Niue_2</strain>
        <tissue evidence="8">Leaf</tissue>
    </source>
</reference>
<comment type="caution">
    <text evidence="8">The sequence shown here is derived from an EMBL/GenBank/DDBJ whole genome shotgun (WGS) entry which is preliminary data.</text>
</comment>